<evidence type="ECO:0000259" key="1">
    <source>
        <dbReference type="Pfam" id="PF00884"/>
    </source>
</evidence>
<accession>A0ABP8LHN4</accession>
<organism evidence="2 3">
    <name type="scientific">Pontibacter saemangeumensis</name>
    <dbReference type="NCBI Taxonomy" id="1084525"/>
    <lineage>
        <taxon>Bacteria</taxon>
        <taxon>Pseudomonadati</taxon>
        <taxon>Bacteroidota</taxon>
        <taxon>Cytophagia</taxon>
        <taxon>Cytophagales</taxon>
        <taxon>Hymenobacteraceae</taxon>
        <taxon>Pontibacter</taxon>
    </lineage>
</organism>
<dbReference type="SUPFAM" id="SSF53649">
    <property type="entry name" value="Alkaline phosphatase-like"/>
    <property type="match status" value="1"/>
</dbReference>
<dbReference type="InterPro" id="IPR017850">
    <property type="entry name" value="Alkaline_phosphatase_core_sf"/>
</dbReference>
<dbReference type="Proteomes" id="UP001500552">
    <property type="component" value="Unassembled WGS sequence"/>
</dbReference>
<name>A0ABP8LHN4_9BACT</name>
<evidence type="ECO:0000313" key="3">
    <source>
        <dbReference type="Proteomes" id="UP001500552"/>
    </source>
</evidence>
<feature type="domain" description="Sulfatase N-terminal" evidence="1">
    <location>
        <begin position="27"/>
        <end position="291"/>
    </location>
</feature>
<dbReference type="RefSeq" id="WP_345157674.1">
    <property type="nucleotide sequence ID" value="NZ_BAABHC010000005.1"/>
</dbReference>
<proteinExistence type="predicted"/>
<comment type="caution">
    <text evidence="2">The sequence shown here is derived from an EMBL/GenBank/DDBJ whole genome shotgun (WGS) entry which is preliminary data.</text>
</comment>
<keyword evidence="3" id="KW-1185">Reference proteome</keyword>
<evidence type="ECO:0000313" key="2">
    <source>
        <dbReference type="EMBL" id="GAA4428549.1"/>
    </source>
</evidence>
<dbReference type="InterPro" id="IPR000917">
    <property type="entry name" value="Sulfatase_N"/>
</dbReference>
<protein>
    <recommendedName>
        <fullName evidence="1">Sulfatase N-terminal domain-containing protein</fullName>
    </recommendedName>
</protein>
<gene>
    <name evidence="2" type="ORF">GCM10023188_12860</name>
</gene>
<dbReference type="EMBL" id="BAABHC010000005">
    <property type="protein sequence ID" value="GAA4428549.1"/>
    <property type="molecule type" value="Genomic_DNA"/>
</dbReference>
<dbReference type="Pfam" id="PF00884">
    <property type="entry name" value="Sulfatase"/>
    <property type="match status" value="1"/>
</dbReference>
<reference evidence="3" key="1">
    <citation type="journal article" date="2019" name="Int. J. Syst. Evol. Microbiol.">
        <title>The Global Catalogue of Microorganisms (GCM) 10K type strain sequencing project: providing services to taxonomists for standard genome sequencing and annotation.</title>
        <authorList>
            <consortium name="The Broad Institute Genomics Platform"/>
            <consortium name="The Broad Institute Genome Sequencing Center for Infectious Disease"/>
            <person name="Wu L."/>
            <person name="Ma J."/>
        </authorList>
    </citation>
    <scope>NUCLEOTIDE SEQUENCE [LARGE SCALE GENOMIC DNA]</scope>
    <source>
        <strain evidence="3">JCM 17926</strain>
    </source>
</reference>
<sequence>MLAAFLLGFLPACSLTASKSGKGLKTQNVVIVVIDGPRYSETWGNTPGLIPNMSTVLKPKGVFLSNFLNDGFTYTNSGHAAITTGVNQPIDNYGEEFPANPSIFQYWLKQTGKPATAAWLVTSKDKLHILANTTDSLWHDQFLPSVNSGVNGPGTGYRADSLTLVEAKRILTEHKPNLMLINFMEPDGFAHAGNQAYYIRGIYRSDRYVQDLWDFLSKDEHYRKSTALLVTNDHGRHLDGIDGGWQEHGDNCKGCQQISLLALGPDFKKGAEPETPYTLVDIAPTVGKLLGFKMDSTVVVPRLDTTVVAVAADSTLAVPAKDSLVVVRSMEKSVLKGRVIRDLFKEGMLP</sequence>
<dbReference type="Gene3D" id="3.40.720.10">
    <property type="entry name" value="Alkaline Phosphatase, subunit A"/>
    <property type="match status" value="1"/>
</dbReference>